<dbReference type="EMBL" id="CPXJ01000045">
    <property type="protein sequence ID" value="CNE23843.1"/>
    <property type="molecule type" value="Genomic_DNA"/>
</dbReference>
<keyword evidence="4" id="KW-1185">Reference proteome</keyword>
<gene>
    <name evidence="3" type="ORF">ERS137959_03316</name>
</gene>
<evidence type="ECO:0000259" key="2">
    <source>
        <dbReference type="Pfam" id="PF01757"/>
    </source>
</evidence>
<comment type="caution">
    <text evidence="3">The sequence shown here is derived from an EMBL/GenBank/DDBJ whole genome shotgun (WGS) entry which is preliminary data.</text>
</comment>
<accession>A0ABM9S5K8</accession>
<keyword evidence="1" id="KW-0812">Transmembrane</keyword>
<dbReference type="InterPro" id="IPR002656">
    <property type="entry name" value="Acyl_transf_3_dom"/>
</dbReference>
<dbReference type="RefSeq" id="WP_050156573.1">
    <property type="nucleotide sequence ID" value="NZ_CPXJ01000045.1"/>
</dbReference>
<feature type="transmembrane region" description="Helical" evidence="1">
    <location>
        <begin position="43"/>
        <end position="61"/>
    </location>
</feature>
<feature type="transmembrane region" description="Helical" evidence="1">
    <location>
        <begin position="175"/>
        <end position="194"/>
    </location>
</feature>
<feature type="transmembrane region" description="Helical" evidence="1">
    <location>
        <begin position="12"/>
        <end position="31"/>
    </location>
</feature>
<feature type="transmembrane region" description="Helical" evidence="1">
    <location>
        <begin position="81"/>
        <end position="99"/>
    </location>
</feature>
<organism evidence="3 4">
    <name type="scientific">Yersinia enterocolitica</name>
    <dbReference type="NCBI Taxonomy" id="630"/>
    <lineage>
        <taxon>Bacteria</taxon>
        <taxon>Pseudomonadati</taxon>
        <taxon>Pseudomonadota</taxon>
        <taxon>Gammaproteobacteria</taxon>
        <taxon>Enterobacterales</taxon>
        <taxon>Yersiniaceae</taxon>
        <taxon>Yersinia</taxon>
    </lineage>
</organism>
<name>A0ABM9S5K8_YEREN</name>
<evidence type="ECO:0000256" key="1">
    <source>
        <dbReference type="SAM" id="Phobius"/>
    </source>
</evidence>
<feature type="transmembrane region" description="Helical" evidence="1">
    <location>
        <begin position="268"/>
        <end position="286"/>
    </location>
</feature>
<evidence type="ECO:0000313" key="3">
    <source>
        <dbReference type="EMBL" id="CNE23843.1"/>
    </source>
</evidence>
<keyword evidence="3" id="KW-0808">Transferase</keyword>
<dbReference type="Proteomes" id="UP000041601">
    <property type="component" value="Unassembled WGS sequence"/>
</dbReference>
<reference evidence="3 4" key="1">
    <citation type="submission" date="2015-03" db="EMBL/GenBank/DDBJ databases">
        <authorList>
            <consortium name="Pathogen Informatics"/>
            <person name="Murphy D."/>
        </authorList>
    </citation>
    <scope>NUCLEOTIDE SEQUENCE [LARGE SCALE GENOMIC DNA]</scope>
    <source>
        <strain evidence="3 4">IP05342</strain>
    </source>
</reference>
<dbReference type="PANTHER" id="PTHR23028">
    <property type="entry name" value="ACETYLTRANSFERASE"/>
    <property type="match status" value="1"/>
</dbReference>
<dbReference type="GO" id="GO:0016746">
    <property type="term" value="F:acyltransferase activity"/>
    <property type="evidence" value="ECO:0007669"/>
    <property type="project" value="UniProtKB-KW"/>
</dbReference>
<dbReference type="PANTHER" id="PTHR23028:SF53">
    <property type="entry name" value="ACYL_TRANSF_3 DOMAIN-CONTAINING PROTEIN"/>
    <property type="match status" value="1"/>
</dbReference>
<feature type="transmembrane region" description="Helical" evidence="1">
    <location>
        <begin position="298"/>
        <end position="319"/>
    </location>
</feature>
<proteinExistence type="predicted"/>
<keyword evidence="1" id="KW-0472">Membrane</keyword>
<feature type="transmembrane region" description="Helical" evidence="1">
    <location>
        <begin position="206"/>
        <end position="226"/>
    </location>
</feature>
<feature type="transmembrane region" description="Helical" evidence="1">
    <location>
        <begin position="238"/>
        <end position="256"/>
    </location>
</feature>
<feature type="transmembrane region" description="Helical" evidence="1">
    <location>
        <begin position="119"/>
        <end position="138"/>
    </location>
</feature>
<dbReference type="Pfam" id="PF01757">
    <property type="entry name" value="Acyl_transf_3"/>
    <property type="match status" value="1"/>
</dbReference>
<keyword evidence="3" id="KW-0012">Acyltransferase</keyword>
<protein>
    <submittedName>
        <fullName evidence="3">Acyltransferase family</fullName>
    </submittedName>
</protein>
<feature type="transmembrane region" description="Helical" evidence="1">
    <location>
        <begin position="145"/>
        <end position="163"/>
    </location>
</feature>
<dbReference type="InterPro" id="IPR050879">
    <property type="entry name" value="Acyltransferase_3"/>
</dbReference>
<feature type="domain" description="Acyltransferase 3" evidence="2">
    <location>
        <begin position="8"/>
        <end position="311"/>
    </location>
</feature>
<sequence length="340" mass="38399">MNKDYLAGADGIRGVAVLIVLCLHAVSVFFPETIPYISGLDKTGVWLFFVLSAFLLSQKFITKGFGASGLLSYAVGRTIRILPMFLIAVCIYSIAGYYPASEIIKIVTFQHGFGHLWTIPVEFKFYFLLPFFTFASIYISNKFGVINFIVISMTFIIIHQLFFPFFKLEGNSIGMMWYVPSFLFGIIAAVLYSNKVINISLLKSDLIVTSIAVLIVLSSPGIRHAILGTEMKRDLQQQFIPISLLWAVFLLLLIEAKGVWGKLISSPALRKLGHWSFSIYLFHWLIYLKMADVFLNNYYAMIASFFTSIVVGAAFYSIFEVNIEKLRHRVMSTLTIKASE</sequence>
<evidence type="ECO:0000313" key="4">
    <source>
        <dbReference type="Proteomes" id="UP000041601"/>
    </source>
</evidence>
<keyword evidence="1" id="KW-1133">Transmembrane helix</keyword>